<proteinExistence type="predicted"/>
<reference evidence="1" key="2">
    <citation type="submission" date="2022-01" db="EMBL/GenBank/DDBJ databases">
        <authorList>
            <person name="Yamashiro T."/>
            <person name="Shiraishi A."/>
            <person name="Satake H."/>
            <person name="Nakayama K."/>
        </authorList>
    </citation>
    <scope>NUCLEOTIDE SEQUENCE</scope>
</reference>
<evidence type="ECO:0000313" key="1">
    <source>
        <dbReference type="EMBL" id="GJT72183.1"/>
    </source>
</evidence>
<evidence type="ECO:0000313" key="2">
    <source>
        <dbReference type="Proteomes" id="UP001151760"/>
    </source>
</evidence>
<accession>A0ABQ5GA65</accession>
<protein>
    <submittedName>
        <fullName evidence="1">Uncharacterized protein</fullName>
    </submittedName>
</protein>
<dbReference type="Proteomes" id="UP001151760">
    <property type="component" value="Unassembled WGS sequence"/>
</dbReference>
<name>A0ABQ5GA65_9ASTR</name>
<comment type="caution">
    <text evidence="1">The sequence shown here is derived from an EMBL/GenBank/DDBJ whole genome shotgun (WGS) entry which is preliminary data.</text>
</comment>
<sequence length="157" mass="16947">MVHGSLMEVSPTLNVHRVLVIGSVPVMCLEHPLSITPFPSKSCCGFGLAHNVLTGLAALNENLGQGLGLKDNSWNHVHFLLGLCPSGRLLVLVVLIHGCPALPCKVSFLLTVETFYLGLVKPNSFFVGHVQLPSSILQESSYPHSQHSNVPPQVHLF</sequence>
<gene>
    <name evidence="1" type="ORF">Tco_1031469</name>
</gene>
<reference evidence="1" key="1">
    <citation type="journal article" date="2022" name="Int. J. Mol. Sci.">
        <title>Draft Genome of Tanacetum Coccineum: Genomic Comparison of Closely Related Tanacetum-Family Plants.</title>
        <authorList>
            <person name="Yamashiro T."/>
            <person name="Shiraishi A."/>
            <person name="Nakayama K."/>
            <person name="Satake H."/>
        </authorList>
    </citation>
    <scope>NUCLEOTIDE SEQUENCE</scope>
</reference>
<keyword evidence="2" id="KW-1185">Reference proteome</keyword>
<organism evidence="1 2">
    <name type="scientific">Tanacetum coccineum</name>
    <dbReference type="NCBI Taxonomy" id="301880"/>
    <lineage>
        <taxon>Eukaryota</taxon>
        <taxon>Viridiplantae</taxon>
        <taxon>Streptophyta</taxon>
        <taxon>Embryophyta</taxon>
        <taxon>Tracheophyta</taxon>
        <taxon>Spermatophyta</taxon>
        <taxon>Magnoliopsida</taxon>
        <taxon>eudicotyledons</taxon>
        <taxon>Gunneridae</taxon>
        <taxon>Pentapetalae</taxon>
        <taxon>asterids</taxon>
        <taxon>campanulids</taxon>
        <taxon>Asterales</taxon>
        <taxon>Asteraceae</taxon>
        <taxon>Asteroideae</taxon>
        <taxon>Anthemideae</taxon>
        <taxon>Anthemidinae</taxon>
        <taxon>Tanacetum</taxon>
    </lineage>
</organism>
<dbReference type="EMBL" id="BQNB010018234">
    <property type="protein sequence ID" value="GJT72183.1"/>
    <property type="molecule type" value="Genomic_DNA"/>
</dbReference>